<evidence type="ECO:0000313" key="4">
    <source>
        <dbReference type="EMBL" id="MFD1718621.1"/>
    </source>
</evidence>
<keyword evidence="1" id="KW-0560">Oxidoreductase</keyword>
<dbReference type="EMBL" id="JBHUEE010000006">
    <property type="protein sequence ID" value="MFD1718621.1"/>
    <property type="molecule type" value="Genomic_DNA"/>
</dbReference>
<protein>
    <submittedName>
        <fullName evidence="4">NAD(P)-dependent oxidoreductase</fullName>
    </submittedName>
</protein>
<evidence type="ECO:0000256" key="2">
    <source>
        <dbReference type="ARBA" id="ARBA00023027"/>
    </source>
</evidence>
<keyword evidence="5" id="KW-1185">Reference proteome</keyword>
<proteinExistence type="predicted"/>
<evidence type="ECO:0000313" key="5">
    <source>
        <dbReference type="Proteomes" id="UP001597277"/>
    </source>
</evidence>
<dbReference type="PANTHER" id="PTHR10996">
    <property type="entry name" value="2-HYDROXYACID DEHYDROGENASE-RELATED"/>
    <property type="match status" value="1"/>
</dbReference>
<dbReference type="PROSITE" id="PS00671">
    <property type="entry name" value="D_2_HYDROXYACID_DH_3"/>
    <property type="match status" value="1"/>
</dbReference>
<dbReference type="SUPFAM" id="SSF51735">
    <property type="entry name" value="NAD(P)-binding Rossmann-fold domains"/>
    <property type="match status" value="1"/>
</dbReference>
<reference evidence="5" key="1">
    <citation type="journal article" date="2019" name="Int. J. Syst. Evol. Microbiol.">
        <title>The Global Catalogue of Microorganisms (GCM) 10K type strain sequencing project: providing services to taxonomists for standard genome sequencing and annotation.</title>
        <authorList>
            <consortium name="The Broad Institute Genomics Platform"/>
            <consortium name="The Broad Institute Genome Sequencing Center for Infectious Disease"/>
            <person name="Wu L."/>
            <person name="Ma J."/>
        </authorList>
    </citation>
    <scope>NUCLEOTIDE SEQUENCE [LARGE SCALE GENOMIC DNA]</scope>
    <source>
        <strain evidence="5">JCM 17130</strain>
    </source>
</reference>
<dbReference type="InterPro" id="IPR050223">
    <property type="entry name" value="D-isomer_2-hydroxyacid_DH"/>
</dbReference>
<gene>
    <name evidence="4" type="ORF">ACFSE6_12305</name>
</gene>
<dbReference type="Gene3D" id="3.40.50.720">
    <property type="entry name" value="NAD(P)-binding Rossmann-like Domain"/>
    <property type="match status" value="2"/>
</dbReference>
<dbReference type="Pfam" id="PF02826">
    <property type="entry name" value="2-Hacid_dh_C"/>
    <property type="match status" value="1"/>
</dbReference>
<evidence type="ECO:0000259" key="3">
    <source>
        <dbReference type="Pfam" id="PF02826"/>
    </source>
</evidence>
<dbReference type="PANTHER" id="PTHR10996:SF178">
    <property type="entry name" value="2-HYDROXYACID DEHYDROGENASE YGL185C-RELATED"/>
    <property type="match status" value="1"/>
</dbReference>
<comment type="caution">
    <text evidence="4">The sequence shown here is derived from an EMBL/GenBank/DDBJ whole genome shotgun (WGS) entry which is preliminary data.</text>
</comment>
<keyword evidence="2" id="KW-0520">NAD</keyword>
<dbReference type="InterPro" id="IPR006140">
    <property type="entry name" value="D-isomer_DH_NAD-bd"/>
</dbReference>
<organism evidence="4 5">
    <name type="scientific">Georgenia deserti</name>
    <dbReference type="NCBI Taxonomy" id="2093781"/>
    <lineage>
        <taxon>Bacteria</taxon>
        <taxon>Bacillati</taxon>
        <taxon>Actinomycetota</taxon>
        <taxon>Actinomycetes</taxon>
        <taxon>Micrococcales</taxon>
        <taxon>Bogoriellaceae</taxon>
        <taxon>Georgenia</taxon>
    </lineage>
</organism>
<dbReference type="InterPro" id="IPR036291">
    <property type="entry name" value="NAD(P)-bd_dom_sf"/>
</dbReference>
<sequence length="314" mass="33895">MRVLVPDARLVAALAPAGADHPDLDVVVWHVDSDAEPPAAEVLVTERPSARERFDRPARIHRLRHIHLLSIGYEWVLPHLRPDVGLSNSRGAVEDATAEFALTLLLASLRDLPRAHVQQREQRWSGYTTRSLHGARVLVLGHGGVGSAVVRRIEAFAPAAVTVVAGRDRTEDDGRHVHGAADLPALVADADVVVVTLPHTPQTERIVDADVMRRMRDGALLVNVGRGAVVDTEALVAELRAGRLRAALDVVDPEPLPPGHPLWDLPGCLLAPHNGGSTEEFWRIATDLALAQVRRLASGQVPLNLIRAEGGAWG</sequence>
<evidence type="ECO:0000256" key="1">
    <source>
        <dbReference type="ARBA" id="ARBA00023002"/>
    </source>
</evidence>
<dbReference type="RefSeq" id="WP_388007269.1">
    <property type="nucleotide sequence ID" value="NZ_JBHUEE010000006.1"/>
</dbReference>
<dbReference type="InterPro" id="IPR029753">
    <property type="entry name" value="D-isomer_DH_CS"/>
</dbReference>
<name>A0ABW4L597_9MICO</name>
<accession>A0ABW4L597</accession>
<dbReference type="Proteomes" id="UP001597277">
    <property type="component" value="Unassembled WGS sequence"/>
</dbReference>
<feature type="domain" description="D-isomer specific 2-hydroxyacid dehydrogenase NAD-binding" evidence="3">
    <location>
        <begin position="102"/>
        <end position="275"/>
    </location>
</feature>